<dbReference type="AlphaFoldDB" id="A0AAW2TTN3"/>
<gene>
    <name evidence="2" type="ORF">Sradi_1758900</name>
</gene>
<protein>
    <submittedName>
        <fullName evidence="2">Uncharacterized protein</fullName>
    </submittedName>
</protein>
<feature type="region of interest" description="Disordered" evidence="1">
    <location>
        <begin position="34"/>
        <end position="53"/>
    </location>
</feature>
<comment type="caution">
    <text evidence="2">The sequence shown here is derived from an EMBL/GenBank/DDBJ whole genome shotgun (WGS) entry which is preliminary data.</text>
</comment>
<sequence>MGSKWLQGANHLACEKLPERRRWGWVGDAFELPEEDESNGGSIRMGVGLPKEN</sequence>
<name>A0AAW2TTN3_SESRA</name>
<evidence type="ECO:0000313" key="2">
    <source>
        <dbReference type="EMBL" id="KAL0408245.1"/>
    </source>
</evidence>
<evidence type="ECO:0000256" key="1">
    <source>
        <dbReference type="SAM" id="MobiDB-lite"/>
    </source>
</evidence>
<proteinExistence type="predicted"/>
<accession>A0AAW2TTN3</accession>
<organism evidence="2">
    <name type="scientific">Sesamum radiatum</name>
    <name type="common">Black benniseed</name>
    <dbReference type="NCBI Taxonomy" id="300843"/>
    <lineage>
        <taxon>Eukaryota</taxon>
        <taxon>Viridiplantae</taxon>
        <taxon>Streptophyta</taxon>
        <taxon>Embryophyta</taxon>
        <taxon>Tracheophyta</taxon>
        <taxon>Spermatophyta</taxon>
        <taxon>Magnoliopsida</taxon>
        <taxon>eudicotyledons</taxon>
        <taxon>Gunneridae</taxon>
        <taxon>Pentapetalae</taxon>
        <taxon>asterids</taxon>
        <taxon>lamiids</taxon>
        <taxon>Lamiales</taxon>
        <taxon>Pedaliaceae</taxon>
        <taxon>Sesamum</taxon>
    </lineage>
</organism>
<reference evidence="2" key="2">
    <citation type="journal article" date="2024" name="Plant">
        <title>Genomic evolution and insights into agronomic trait innovations of Sesamum species.</title>
        <authorList>
            <person name="Miao H."/>
            <person name="Wang L."/>
            <person name="Qu L."/>
            <person name="Liu H."/>
            <person name="Sun Y."/>
            <person name="Le M."/>
            <person name="Wang Q."/>
            <person name="Wei S."/>
            <person name="Zheng Y."/>
            <person name="Lin W."/>
            <person name="Duan Y."/>
            <person name="Cao H."/>
            <person name="Xiong S."/>
            <person name="Wang X."/>
            <person name="Wei L."/>
            <person name="Li C."/>
            <person name="Ma Q."/>
            <person name="Ju M."/>
            <person name="Zhao R."/>
            <person name="Li G."/>
            <person name="Mu C."/>
            <person name="Tian Q."/>
            <person name="Mei H."/>
            <person name="Zhang T."/>
            <person name="Gao T."/>
            <person name="Zhang H."/>
        </authorList>
    </citation>
    <scope>NUCLEOTIDE SEQUENCE</scope>
    <source>
        <strain evidence="2">G02</strain>
    </source>
</reference>
<dbReference type="EMBL" id="JACGWJ010000007">
    <property type="protein sequence ID" value="KAL0408245.1"/>
    <property type="molecule type" value="Genomic_DNA"/>
</dbReference>
<reference evidence="2" key="1">
    <citation type="submission" date="2020-06" db="EMBL/GenBank/DDBJ databases">
        <authorList>
            <person name="Li T."/>
            <person name="Hu X."/>
            <person name="Zhang T."/>
            <person name="Song X."/>
            <person name="Zhang H."/>
            <person name="Dai N."/>
            <person name="Sheng W."/>
            <person name="Hou X."/>
            <person name="Wei L."/>
        </authorList>
    </citation>
    <scope>NUCLEOTIDE SEQUENCE</scope>
    <source>
        <strain evidence="2">G02</strain>
        <tissue evidence="2">Leaf</tissue>
    </source>
</reference>